<dbReference type="InParanoid" id="A8NZZ5"/>
<dbReference type="eggNOG" id="KOG3060">
    <property type="taxonomic scope" value="Eukaryota"/>
</dbReference>
<feature type="domain" description="EMC2 TPR-like" evidence="5">
    <location>
        <begin position="102"/>
        <end position="190"/>
    </location>
</feature>
<dbReference type="Gene3D" id="1.25.40.10">
    <property type="entry name" value="Tetratricopeptide repeat domain"/>
    <property type="match status" value="1"/>
</dbReference>
<dbReference type="Proteomes" id="UP000001861">
    <property type="component" value="Unassembled WGS sequence"/>
</dbReference>
<evidence type="ECO:0000256" key="1">
    <source>
        <dbReference type="ARBA" id="ARBA00022737"/>
    </source>
</evidence>
<comment type="caution">
    <text evidence="6">The sequence shown here is derived from an EMBL/GenBank/DDBJ whole genome shotgun (WGS) entry which is preliminary data.</text>
</comment>
<sequence length="294" mass="32581">MSDVASALQRLASYRANHSRASQDVFKKGDIVLKSGKAPKGEEGWAFLEQLALAAIDLDRLEVADACIAQLANKFPDSPRVDVLTGIRIEATEPLDIVLSYYRELLQKDSTNAAAWKRKISVLRQKGGIDQATEELIQYLDTFYTDPEAWLELADIYVTNRQYTSGLQALSHALALNPQNPFTFVQFAETAYSAGDLPLALKMFLVAVDMIERDLDSPQTTPPTGLAIRAWWGVKLCSRHLLETPSLSTSPSNTKVPKSLSAIDELATERVLVAYKGEEAAPQRRLVEKWLSSK</sequence>
<keyword evidence="2 3" id="KW-0802">TPR repeat</keyword>
<comment type="function">
    <text evidence="4">Part of the endoplasmic reticulum membrane protein complex (EMC) that enables the energy-independent insertion into endoplasmic reticulum membranes of newly synthesized membrane proteins.</text>
</comment>
<dbReference type="GeneID" id="6014346"/>
<dbReference type="OMA" id="MSDQEGW"/>
<evidence type="ECO:0000256" key="4">
    <source>
        <dbReference type="RuleBase" id="RU367091"/>
    </source>
</evidence>
<dbReference type="VEuPathDB" id="FungiDB:CC1G_12481"/>
<evidence type="ECO:0000256" key="2">
    <source>
        <dbReference type="ARBA" id="ARBA00022803"/>
    </source>
</evidence>
<evidence type="ECO:0000313" key="7">
    <source>
        <dbReference type="Proteomes" id="UP000001861"/>
    </source>
</evidence>
<feature type="repeat" description="TPR" evidence="3">
    <location>
        <begin position="147"/>
        <end position="180"/>
    </location>
</feature>
<comment type="subcellular location">
    <subcellularLocation>
        <location evidence="4">Endoplasmic reticulum membrane</location>
        <topology evidence="4">Peripheral membrane protein</topology>
        <orientation evidence="4">Cytoplasmic side</orientation>
    </subcellularLocation>
</comment>
<dbReference type="SUPFAM" id="SSF48452">
    <property type="entry name" value="TPR-like"/>
    <property type="match status" value="1"/>
</dbReference>
<dbReference type="GO" id="GO:0072546">
    <property type="term" value="C:EMC complex"/>
    <property type="evidence" value="ECO:0007669"/>
    <property type="project" value="UniProtKB-UniRule"/>
</dbReference>
<accession>A8NZZ5</accession>
<comment type="similarity">
    <text evidence="4">Belongs to the EMC2 family.</text>
</comment>
<dbReference type="KEGG" id="cci:CC1G_12481"/>
<keyword evidence="4" id="KW-0472">Membrane</keyword>
<dbReference type="EMBL" id="AACS02000006">
    <property type="protein sequence ID" value="EAU84041.1"/>
    <property type="molecule type" value="Genomic_DNA"/>
</dbReference>
<dbReference type="RefSeq" id="XP_001837784.1">
    <property type="nucleotide sequence ID" value="XM_001837732.1"/>
</dbReference>
<keyword evidence="4" id="KW-0256">Endoplasmic reticulum</keyword>
<proteinExistence type="inferred from homology"/>
<dbReference type="InterPro" id="IPR055217">
    <property type="entry name" value="TPR_EMC2"/>
</dbReference>
<organism evidence="6 7">
    <name type="scientific">Coprinopsis cinerea (strain Okayama-7 / 130 / ATCC MYA-4618 / FGSC 9003)</name>
    <name type="common">Inky cap fungus</name>
    <name type="synonym">Hormographiella aspergillata</name>
    <dbReference type="NCBI Taxonomy" id="240176"/>
    <lineage>
        <taxon>Eukaryota</taxon>
        <taxon>Fungi</taxon>
        <taxon>Dikarya</taxon>
        <taxon>Basidiomycota</taxon>
        <taxon>Agaricomycotina</taxon>
        <taxon>Agaricomycetes</taxon>
        <taxon>Agaricomycetidae</taxon>
        <taxon>Agaricales</taxon>
        <taxon>Agaricineae</taxon>
        <taxon>Psathyrellaceae</taxon>
        <taxon>Coprinopsis</taxon>
    </lineage>
</organism>
<dbReference type="Pfam" id="PF22890">
    <property type="entry name" value="TPR_EMC2"/>
    <property type="match status" value="1"/>
</dbReference>
<protein>
    <recommendedName>
        <fullName evidence="4">ER membrane protein complex subunit 2</fullName>
    </recommendedName>
</protein>
<evidence type="ECO:0000256" key="3">
    <source>
        <dbReference type="PROSITE-ProRule" id="PRU00339"/>
    </source>
</evidence>
<dbReference type="PROSITE" id="PS50005">
    <property type="entry name" value="TPR"/>
    <property type="match status" value="1"/>
</dbReference>
<keyword evidence="1" id="KW-0677">Repeat</keyword>
<keyword evidence="7" id="KW-1185">Reference proteome</keyword>
<name>A8NZZ5_COPC7</name>
<dbReference type="PANTHER" id="PTHR12760">
    <property type="entry name" value="TETRATRICOPEPTIDE REPEAT PROTEIN"/>
    <property type="match status" value="1"/>
</dbReference>
<evidence type="ECO:0000313" key="6">
    <source>
        <dbReference type="EMBL" id="EAU84041.1"/>
    </source>
</evidence>
<dbReference type="STRING" id="240176.A8NZZ5"/>
<dbReference type="OrthoDB" id="124397at2759"/>
<evidence type="ECO:0000259" key="5">
    <source>
        <dbReference type="Pfam" id="PF22890"/>
    </source>
</evidence>
<dbReference type="AlphaFoldDB" id="A8NZZ5"/>
<dbReference type="FunCoup" id="A8NZZ5">
    <property type="interactions" value="232"/>
</dbReference>
<comment type="subunit">
    <text evidence="4">Component of the ER membrane protein complex (EMC).</text>
</comment>
<reference evidence="6 7" key="1">
    <citation type="journal article" date="2010" name="Proc. Natl. Acad. Sci. U.S.A.">
        <title>Insights into evolution of multicellular fungi from the assembled chromosomes of the mushroom Coprinopsis cinerea (Coprinus cinereus).</title>
        <authorList>
            <person name="Stajich J.E."/>
            <person name="Wilke S.K."/>
            <person name="Ahren D."/>
            <person name="Au C.H."/>
            <person name="Birren B.W."/>
            <person name="Borodovsky M."/>
            <person name="Burns C."/>
            <person name="Canback B."/>
            <person name="Casselton L.A."/>
            <person name="Cheng C.K."/>
            <person name="Deng J."/>
            <person name="Dietrich F.S."/>
            <person name="Fargo D.C."/>
            <person name="Farman M.L."/>
            <person name="Gathman A.C."/>
            <person name="Goldberg J."/>
            <person name="Guigo R."/>
            <person name="Hoegger P.J."/>
            <person name="Hooker J.B."/>
            <person name="Huggins A."/>
            <person name="James T.Y."/>
            <person name="Kamada T."/>
            <person name="Kilaru S."/>
            <person name="Kodira C."/>
            <person name="Kues U."/>
            <person name="Kupfer D."/>
            <person name="Kwan H.S."/>
            <person name="Lomsadze A."/>
            <person name="Li W."/>
            <person name="Lilly W.W."/>
            <person name="Ma L.J."/>
            <person name="Mackey A.J."/>
            <person name="Manning G."/>
            <person name="Martin F."/>
            <person name="Muraguchi H."/>
            <person name="Natvig D.O."/>
            <person name="Palmerini H."/>
            <person name="Ramesh M.A."/>
            <person name="Rehmeyer C.J."/>
            <person name="Roe B.A."/>
            <person name="Shenoy N."/>
            <person name="Stanke M."/>
            <person name="Ter-Hovhannisyan V."/>
            <person name="Tunlid A."/>
            <person name="Velagapudi R."/>
            <person name="Vision T.J."/>
            <person name="Zeng Q."/>
            <person name="Zolan M.E."/>
            <person name="Pukkila P.J."/>
        </authorList>
    </citation>
    <scope>NUCLEOTIDE SEQUENCE [LARGE SCALE GENOMIC DNA]</scope>
    <source>
        <strain evidence="7">Okayama-7 / 130 / ATCC MYA-4618 / FGSC 9003</strain>
    </source>
</reference>
<dbReference type="InterPro" id="IPR019734">
    <property type="entry name" value="TPR_rpt"/>
</dbReference>
<dbReference type="InterPro" id="IPR039856">
    <property type="entry name" value="EMC2-like"/>
</dbReference>
<dbReference type="InterPro" id="IPR011990">
    <property type="entry name" value="TPR-like_helical_dom_sf"/>
</dbReference>
<gene>
    <name evidence="6" type="ORF">CC1G_12481</name>
</gene>